<feature type="disulfide bond" evidence="9">
    <location>
        <begin position="178"/>
        <end position="199"/>
    </location>
</feature>
<keyword evidence="7 9" id="KW-1015">Disulfide bond</keyword>
<dbReference type="EMBL" id="BONJ01000029">
    <property type="protein sequence ID" value="GIG16947.1"/>
    <property type="molecule type" value="Genomic_DNA"/>
</dbReference>
<dbReference type="InterPro" id="IPR035070">
    <property type="entry name" value="Streptogrisin_prodomain"/>
</dbReference>
<reference evidence="12" key="1">
    <citation type="submission" date="2021-01" db="EMBL/GenBank/DDBJ databases">
        <title>Whole genome shotgun sequence of Catellatospora methionotrophica NBRC 14553.</title>
        <authorList>
            <person name="Komaki H."/>
            <person name="Tamura T."/>
        </authorList>
    </citation>
    <scope>NUCLEOTIDE SEQUENCE</scope>
    <source>
        <strain evidence="12">NBRC 14553</strain>
    </source>
</reference>
<dbReference type="AlphaFoldDB" id="A0A8J3L9N7"/>
<evidence type="ECO:0000256" key="6">
    <source>
        <dbReference type="ARBA" id="ARBA00023145"/>
    </source>
</evidence>
<dbReference type="GO" id="GO:0006508">
    <property type="term" value="P:proteolysis"/>
    <property type="evidence" value="ECO:0007669"/>
    <property type="project" value="UniProtKB-KW"/>
</dbReference>
<dbReference type="PROSITE" id="PS51318">
    <property type="entry name" value="TAT"/>
    <property type="match status" value="1"/>
</dbReference>
<comment type="caution">
    <text evidence="12">The sequence shown here is derived from an EMBL/GenBank/DDBJ whole genome shotgun (WGS) entry which is preliminary data.</text>
</comment>
<evidence type="ECO:0000313" key="13">
    <source>
        <dbReference type="Proteomes" id="UP000660339"/>
    </source>
</evidence>
<evidence type="ECO:0000259" key="11">
    <source>
        <dbReference type="Pfam" id="PF02983"/>
    </source>
</evidence>
<dbReference type="Proteomes" id="UP000660339">
    <property type="component" value="Unassembled WGS sequence"/>
</dbReference>
<dbReference type="GO" id="GO:0005576">
    <property type="term" value="C:extracellular region"/>
    <property type="evidence" value="ECO:0007669"/>
    <property type="project" value="InterPro"/>
</dbReference>
<evidence type="ECO:0000256" key="2">
    <source>
        <dbReference type="ARBA" id="ARBA00022670"/>
    </source>
</evidence>
<dbReference type="InterPro" id="IPR004236">
    <property type="entry name" value="Pept_S1_alpha_lytic"/>
</dbReference>
<dbReference type="SUPFAM" id="SSF50494">
    <property type="entry name" value="Trypsin-like serine proteases"/>
    <property type="match status" value="1"/>
</dbReference>
<feature type="chain" id="PRO_5035243353" evidence="10">
    <location>
        <begin position="34"/>
        <end position="353"/>
    </location>
</feature>
<dbReference type="GO" id="GO:0004252">
    <property type="term" value="F:serine-type endopeptidase activity"/>
    <property type="evidence" value="ECO:0007669"/>
    <property type="project" value="InterPro"/>
</dbReference>
<keyword evidence="2 12" id="KW-0645">Protease</keyword>
<protein>
    <submittedName>
        <fullName evidence="12">Serine protease</fullName>
    </submittedName>
</protein>
<dbReference type="Gene3D" id="3.30.300.50">
    <property type="match status" value="1"/>
</dbReference>
<dbReference type="RefSeq" id="WP_166386208.1">
    <property type="nucleotide sequence ID" value="NZ_BAAATT010000015.1"/>
</dbReference>
<accession>A0A8J3L9N7</accession>
<feature type="active site" description="Charge relay system" evidence="8">
    <location>
        <position position="198"/>
    </location>
</feature>
<keyword evidence="13" id="KW-1185">Reference proteome</keyword>
<dbReference type="InterPro" id="IPR006311">
    <property type="entry name" value="TAT_signal"/>
</dbReference>
<feature type="signal peptide" evidence="10">
    <location>
        <begin position="1"/>
        <end position="33"/>
    </location>
</feature>
<feature type="domain" description="Peptidase S1A alpha-lytic prodomain" evidence="11">
    <location>
        <begin position="93"/>
        <end position="148"/>
    </location>
</feature>
<evidence type="ECO:0000256" key="1">
    <source>
        <dbReference type="ARBA" id="ARBA00007664"/>
    </source>
</evidence>
<evidence type="ECO:0000313" key="12">
    <source>
        <dbReference type="EMBL" id="GIG16947.1"/>
    </source>
</evidence>
<evidence type="ECO:0000256" key="10">
    <source>
        <dbReference type="SAM" id="SignalP"/>
    </source>
</evidence>
<dbReference type="PRINTS" id="PR00861">
    <property type="entry name" value="ALYTICPTASE"/>
</dbReference>
<dbReference type="Gene3D" id="2.40.10.10">
    <property type="entry name" value="Trypsin-like serine proteases"/>
    <property type="match status" value="2"/>
</dbReference>
<evidence type="ECO:0000256" key="5">
    <source>
        <dbReference type="ARBA" id="ARBA00022825"/>
    </source>
</evidence>
<keyword evidence="5" id="KW-0720">Serine protease</keyword>
<evidence type="ECO:0000256" key="3">
    <source>
        <dbReference type="ARBA" id="ARBA00022729"/>
    </source>
</evidence>
<feature type="disulfide bond" evidence="9">
    <location>
        <begin position="303"/>
        <end position="330"/>
    </location>
</feature>
<evidence type="ECO:0000256" key="8">
    <source>
        <dbReference type="PIRSR" id="PIRSR001134-1"/>
    </source>
</evidence>
<dbReference type="InterPro" id="IPR009003">
    <property type="entry name" value="Peptidase_S1_PA"/>
</dbReference>
<feature type="active site" description="Charge relay system" evidence="8">
    <location>
        <position position="309"/>
    </location>
</feature>
<evidence type="ECO:0000256" key="4">
    <source>
        <dbReference type="ARBA" id="ARBA00022801"/>
    </source>
</evidence>
<keyword evidence="4" id="KW-0378">Hydrolase</keyword>
<evidence type="ECO:0000256" key="9">
    <source>
        <dbReference type="PIRSR" id="PIRSR001134-2"/>
    </source>
</evidence>
<proteinExistence type="inferred from homology"/>
<dbReference type="Pfam" id="PF02983">
    <property type="entry name" value="Pro_Al_protease"/>
    <property type="match status" value="1"/>
</dbReference>
<dbReference type="InterPro" id="IPR001316">
    <property type="entry name" value="Pept_S1A_streptogrisin"/>
</dbReference>
<dbReference type="PIRSF" id="PIRSF001134">
    <property type="entry name" value="Streptogrisin"/>
    <property type="match status" value="1"/>
</dbReference>
<gene>
    <name evidence="12" type="ORF">Cme02nite_52790</name>
</gene>
<feature type="active site" description="Charge relay system" evidence="8">
    <location>
        <position position="228"/>
    </location>
</feature>
<sequence length="353" mass="35480">MLNTPTTRRRFTVRAAAATLLAAGLLVPATAQAAPAGGTGPALTADAATALATELGAAGVFVDNAGKMVVNVTDSASADKVRAAGGVARLVTRSAAQLQGATADLDRLARIAGTSWYTDPISNQVVVTADSTVTGAKLAKLKAVTDRLGDNVRVEITAGTLSPTISGGQAIYGGNSRCSLGFNVRNSAGVYFFLTAGHCTNISSSWYASSGGGNFIGTRTGTSFPGNDYGIVRYDSAIAHPGNVYLYNGSYQDITSAGNATVNQTVNRSGSTTGLRSGRVLGTGATVNYPQGTVTGLIRTNVCAEGGDSGGSLFAGSVALGLTSGGSGNCSTGGTTYFQPVTEPLSVYGVSVY</sequence>
<keyword evidence="6" id="KW-0865">Zymogen</keyword>
<comment type="similarity">
    <text evidence="1">Belongs to the peptidase S1 family.</text>
</comment>
<keyword evidence="3 10" id="KW-0732">Signal</keyword>
<evidence type="ECO:0000256" key="7">
    <source>
        <dbReference type="ARBA" id="ARBA00023157"/>
    </source>
</evidence>
<dbReference type="InterPro" id="IPR043504">
    <property type="entry name" value="Peptidase_S1_PA_chymotrypsin"/>
</dbReference>
<dbReference type="CDD" id="cd21112">
    <property type="entry name" value="alphaLP-like"/>
    <property type="match status" value="1"/>
</dbReference>
<name>A0A8J3L9N7_9ACTN</name>
<organism evidence="12 13">
    <name type="scientific">Catellatospora methionotrophica</name>
    <dbReference type="NCBI Taxonomy" id="121620"/>
    <lineage>
        <taxon>Bacteria</taxon>
        <taxon>Bacillati</taxon>
        <taxon>Actinomycetota</taxon>
        <taxon>Actinomycetes</taxon>
        <taxon>Micromonosporales</taxon>
        <taxon>Micromonosporaceae</taxon>
        <taxon>Catellatospora</taxon>
    </lineage>
</organism>